<keyword evidence="6" id="KW-1185">Reference proteome</keyword>
<evidence type="ECO:0000313" key="6">
    <source>
        <dbReference type="Proteomes" id="UP000664417"/>
    </source>
</evidence>
<evidence type="ECO:0000313" key="5">
    <source>
        <dbReference type="EMBL" id="MBO1319466.1"/>
    </source>
</evidence>
<dbReference type="SUPFAM" id="SSF63829">
    <property type="entry name" value="Calcium-dependent phosphotriesterase"/>
    <property type="match status" value="1"/>
</dbReference>
<dbReference type="Pfam" id="PF20703">
    <property type="entry name" value="nSTAND1"/>
    <property type="match status" value="1"/>
</dbReference>
<evidence type="ECO:0000256" key="2">
    <source>
        <dbReference type="ARBA" id="ARBA00022737"/>
    </source>
</evidence>
<dbReference type="Gene3D" id="2.130.10.10">
    <property type="entry name" value="YVTN repeat-like/Quinoprotein amine dehydrogenase"/>
    <property type="match status" value="3"/>
</dbReference>
<dbReference type="PANTHER" id="PTHR44019">
    <property type="entry name" value="WD REPEAT-CONTAINING PROTEIN 55"/>
    <property type="match status" value="1"/>
</dbReference>
<dbReference type="SUPFAM" id="SSF52540">
    <property type="entry name" value="P-loop containing nucleoside triphosphate hydrolases"/>
    <property type="match status" value="1"/>
</dbReference>
<dbReference type="SUPFAM" id="SSF50998">
    <property type="entry name" value="Quinoprotein alcohol dehydrogenase-like"/>
    <property type="match status" value="1"/>
</dbReference>
<dbReference type="InterPro" id="IPR050505">
    <property type="entry name" value="WDR55/POC1"/>
</dbReference>
<dbReference type="Proteomes" id="UP000664417">
    <property type="component" value="Unassembled WGS sequence"/>
</dbReference>
<reference evidence="5" key="1">
    <citation type="submission" date="2021-03" db="EMBL/GenBank/DDBJ databases">
        <authorList>
            <person name="Wang G."/>
        </authorList>
    </citation>
    <scope>NUCLEOTIDE SEQUENCE</scope>
    <source>
        <strain evidence="5">KCTC 12899</strain>
    </source>
</reference>
<dbReference type="RefSeq" id="WP_207859326.1">
    <property type="nucleotide sequence ID" value="NZ_JAFREP010000011.1"/>
</dbReference>
<organism evidence="5 6">
    <name type="scientific">Acanthopleuribacter pedis</name>
    <dbReference type="NCBI Taxonomy" id="442870"/>
    <lineage>
        <taxon>Bacteria</taxon>
        <taxon>Pseudomonadati</taxon>
        <taxon>Acidobacteriota</taxon>
        <taxon>Holophagae</taxon>
        <taxon>Acanthopleuribacterales</taxon>
        <taxon>Acanthopleuribacteraceae</taxon>
        <taxon>Acanthopleuribacter</taxon>
    </lineage>
</organism>
<evidence type="ECO:0000259" key="3">
    <source>
        <dbReference type="Pfam" id="PF12770"/>
    </source>
</evidence>
<keyword evidence="2" id="KW-0677">Repeat</keyword>
<keyword evidence="1" id="KW-0853">WD repeat</keyword>
<accession>A0A8J7QES8</accession>
<dbReference type="PANTHER" id="PTHR44019:SF8">
    <property type="entry name" value="POC1 CENTRIOLAR PROTEIN HOMOLOG"/>
    <property type="match status" value="1"/>
</dbReference>
<sequence>MVTLVLHLQPLGNEEIALRATLLRPHDPARVVTAVLCLPTDEASATLDQAKNHGRLLGGVLFEGEPGHLFRDGLRLAAREAGTPLVCVLDLAQARALAHLQWAWLQAPFDNGWDFLAVNRRVDFGLQHQGNSTRSYPDIGPHNARALVLLAPPAPDAGTEPFDAAGMLADLCAALADYELSILAPASVVPPVFRAAHRGPPTIAALERLVAENQPAVLHVVAHGECAGRPPTHVLRLHDAAGCDAPVTSDAFQRALACRTPPRLIFLGACYSGFHAANRRQVYPHFGQVLIEKLGTPCVIAMNDRLETGLAKALFSGFYRNLANHHGVGLALGDALADLKEHAGVQDLLVPTVFSRLAGKPLFVSGLEKPLTRAEERRGNARLHDLILNHAPGCDAFLEPLARLQHLLEVADDAVLSADAQAACDVLRGRRDALCAASLDLQFKSLCLNKRPPVFPDTLPFAEPGVSDAAQVPHNDPDRRALADLLDEGGPVVLHGPQGAGKTRLALAALADCGLPFRRLTGSAPGPWRRNPEDAWLLLEPFDEHLEEPGGHDAVNRLLAEDPRCLLVCQTRHAARFVAPVRRYAVQAPTAETVAGWVGYQAMMRGYRLEPDLTTRIGRDLAACQRPLFWGQQLLIALWHRRAGRNLIVAAYVEMGGLAGVVHTAEQRFRRDLLGPENQPFYDNILRRLTYRDAATTPLCRLIPAPPFTATGRDMMQRVAHAGFLAVTHDGEKPVATAAHPILEAPFREAAEPEQPRTLQRQAESWDTLGRRDQDLPEREDWETREAAYGAAGYLLNSTEQAFLGAARRKQRDHLNAHRGRVARLSLLTGLLAVLAGLLAVALIGNRRLHGEAVAQTRLAETRLAASQALLAENDNDQGRHLEALAHCKKGKEALVRVGPEENHADLERETYRALVQRNSIAQWAVGRSAIRGILPRGNDHLVLIRERDVVLWNHRGKEREITYETNHANDLWVLADDGARLATASRAGSVALFSLDRHAQPHFHSRHTGEVTTLFFEPTTGALLSLGKDGRRVHWAPPAKPRVRRASFGLLAVQPDAQQPEQLIVDGQNGFLARILVAGDGLGEPIASAWPAGSRLFQTAPDHLVVRHGRTVQRFTDRHRHRYQPPFSIQQVASAGSGVAWIGLGRAGWLWADNHSQNHHLVDLAGEAAWRRAAVSPDGRLVAVADDLGRVVVAHGRSGFPLAQWAPDPELIAHAPVVRALAFNPQGNTLWLGLDSGVLAAWSIPEHRQPLHLQHGTEKTLPLTVDPLGQRVLTQSRSGVSLWDLPAGRVVQRFDAPDEVVNRGVFSRDGRILVLGTGQGATLFVDADSGTVRQRFPVAAPNAETGLTATAWAGKEVTALAVNETGTFAVAGDADGCVSLFDLSQTRVVASQRGNFGVTTAAVGGENAVLLGFADGVVWLLRDGGETRVSLPDHHPPLKYAAFCDKQRRWATHDNHFVYLWDAAGQPHQKIKIEVPLSHLMFADGRLVTAHEGGDLQWFDADGNRGHLLYPDKPAAVSALVVHGPWLFSAHRGQARLWDLRRDQVVALIESNDAYLGALAIREVDRQLLTFGMHSGLRRWPFDPVTPFFQTLGNKEVRP</sequence>
<gene>
    <name evidence="5" type="ORF">J3U88_13410</name>
</gene>
<dbReference type="EMBL" id="JAFREP010000011">
    <property type="protein sequence ID" value="MBO1319466.1"/>
    <property type="molecule type" value="Genomic_DNA"/>
</dbReference>
<dbReference type="InterPro" id="IPR024983">
    <property type="entry name" value="CHAT_dom"/>
</dbReference>
<dbReference type="InterPro" id="IPR015943">
    <property type="entry name" value="WD40/YVTN_repeat-like_dom_sf"/>
</dbReference>
<dbReference type="SMART" id="SM00320">
    <property type="entry name" value="WD40"/>
    <property type="match status" value="6"/>
</dbReference>
<feature type="domain" description="CHAT" evidence="3">
    <location>
        <begin position="88"/>
        <end position="339"/>
    </location>
</feature>
<dbReference type="InterPro" id="IPR011047">
    <property type="entry name" value="Quinoprotein_ADH-like_sf"/>
</dbReference>
<proteinExistence type="predicted"/>
<dbReference type="InterPro" id="IPR027417">
    <property type="entry name" value="P-loop_NTPase"/>
</dbReference>
<dbReference type="Pfam" id="PF00400">
    <property type="entry name" value="WD40"/>
    <property type="match status" value="1"/>
</dbReference>
<dbReference type="InterPro" id="IPR049052">
    <property type="entry name" value="nSTAND1"/>
</dbReference>
<name>A0A8J7QES8_9BACT</name>
<evidence type="ECO:0000259" key="4">
    <source>
        <dbReference type="Pfam" id="PF20703"/>
    </source>
</evidence>
<feature type="domain" description="Novel STAND NTPase 1" evidence="4">
    <location>
        <begin position="581"/>
        <end position="729"/>
    </location>
</feature>
<comment type="caution">
    <text evidence="5">The sequence shown here is derived from an EMBL/GenBank/DDBJ whole genome shotgun (WGS) entry which is preliminary data.</text>
</comment>
<dbReference type="Pfam" id="PF12770">
    <property type="entry name" value="CHAT"/>
    <property type="match status" value="1"/>
</dbReference>
<protein>
    <submittedName>
        <fullName evidence="5">CHAT domain-containing protein</fullName>
    </submittedName>
</protein>
<evidence type="ECO:0000256" key="1">
    <source>
        <dbReference type="ARBA" id="ARBA00022574"/>
    </source>
</evidence>
<dbReference type="InterPro" id="IPR001680">
    <property type="entry name" value="WD40_rpt"/>
</dbReference>